<comment type="caution">
    <text evidence="3">The sequence shown here is derived from an EMBL/GenBank/DDBJ whole genome shotgun (WGS) entry which is preliminary data.</text>
</comment>
<proteinExistence type="predicted"/>
<accession>A0A431UZX4</accession>
<evidence type="ECO:0000259" key="2">
    <source>
        <dbReference type="Pfam" id="PF07331"/>
    </source>
</evidence>
<feature type="transmembrane region" description="Helical" evidence="1">
    <location>
        <begin position="95"/>
        <end position="118"/>
    </location>
</feature>
<feature type="transmembrane region" description="Helical" evidence="1">
    <location>
        <begin position="124"/>
        <end position="142"/>
    </location>
</feature>
<dbReference type="OrthoDB" id="6174504at2"/>
<dbReference type="InterPro" id="IPR009936">
    <property type="entry name" value="DUF1468"/>
</dbReference>
<evidence type="ECO:0000256" key="1">
    <source>
        <dbReference type="SAM" id="Phobius"/>
    </source>
</evidence>
<evidence type="ECO:0000313" key="4">
    <source>
        <dbReference type="Proteomes" id="UP000267400"/>
    </source>
</evidence>
<sequence length="183" mass="19668">MPPTLRSSTSSVWPSNPLHLTRARGGNMLLNPLLLGGLMALTGAITAWTSRNFPTMPGQDYGAGTFPMLIGIMLAVLGTLLALRGMRQREPLFAWHGAVSASRVWLCLAAVCASVAIYALVTPILGFAIVVPVIIALLIAWLSQGRWLLAVMTALISSLLVWLIFSELLHVPLPLGVLEEVVY</sequence>
<keyword evidence="4" id="KW-1185">Reference proteome</keyword>
<feature type="transmembrane region" description="Helical" evidence="1">
    <location>
        <begin position="147"/>
        <end position="165"/>
    </location>
</feature>
<gene>
    <name evidence="3" type="ORF">EKG36_17105</name>
</gene>
<feature type="transmembrane region" description="Helical" evidence="1">
    <location>
        <begin position="29"/>
        <end position="49"/>
    </location>
</feature>
<evidence type="ECO:0000313" key="3">
    <source>
        <dbReference type="EMBL" id="RTQ99595.1"/>
    </source>
</evidence>
<dbReference type="EMBL" id="RXNS01000019">
    <property type="protein sequence ID" value="RTQ99595.1"/>
    <property type="molecule type" value="Genomic_DNA"/>
</dbReference>
<feature type="domain" description="DUF1468" evidence="2">
    <location>
        <begin position="38"/>
        <end position="174"/>
    </location>
</feature>
<dbReference type="AlphaFoldDB" id="A0A431UZX4"/>
<keyword evidence="1" id="KW-0812">Transmembrane</keyword>
<feature type="transmembrane region" description="Helical" evidence="1">
    <location>
        <begin position="61"/>
        <end position="83"/>
    </location>
</feature>
<name>A0A431UZX4_9GAMM</name>
<organism evidence="3 4">
    <name type="scientific">Halomonas nitroreducens</name>
    <dbReference type="NCBI Taxonomy" id="447425"/>
    <lineage>
        <taxon>Bacteria</taxon>
        <taxon>Pseudomonadati</taxon>
        <taxon>Pseudomonadota</taxon>
        <taxon>Gammaproteobacteria</taxon>
        <taxon>Oceanospirillales</taxon>
        <taxon>Halomonadaceae</taxon>
        <taxon>Halomonas</taxon>
    </lineage>
</organism>
<dbReference type="Proteomes" id="UP000267400">
    <property type="component" value="Unassembled WGS sequence"/>
</dbReference>
<reference evidence="3 4" key="1">
    <citation type="submission" date="2018-12" db="EMBL/GenBank/DDBJ databases">
        <authorList>
            <person name="Yu L."/>
        </authorList>
    </citation>
    <scope>NUCLEOTIDE SEQUENCE [LARGE SCALE GENOMIC DNA]</scope>
    <source>
        <strain evidence="3 4">11S</strain>
    </source>
</reference>
<keyword evidence="1" id="KW-0472">Membrane</keyword>
<keyword evidence="1" id="KW-1133">Transmembrane helix</keyword>
<protein>
    <submittedName>
        <fullName evidence="3">Tripartite tricarboxylate transporter TctB family protein</fullName>
    </submittedName>
</protein>
<dbReference type="Pfam" id="PF07331">
    <property type="entry name" value="TctB"/>
    <property type="match status" value="1"/>
</dbReference>